<dbReference type="AlphaFoldDB" id="A0A851GD77"/>
<evidence type="ECO:0000313" key="3">
    <source>
        <dbReference type="EMBL" id="NWK55129.1"/>
    </source>
</evidence>
<dbReference type="PROSITE" id="PS50293">
    <property type="entry name" value="TPR_REGION"/>
    <property type="match status" value="1"/>
</dbReference>
<feature type="region of interest" description="Disordered" evidence="2">
    <location>
        <begin position="185"/>
        <end position="205"/>
    </location>
</feature>
<keyword evidence="4" id="KW-1185">Reference proteome</keyword>
<dbReference type="Pfam" id="PF00515">
    <property type="entry name" value="TPR_1"/>
    <property type="match status" value="1"/>
</dbReference>
<feature type="compositionally biased region" description="Basic and acidic residues" evidence="2">
    <location>
        <begin position="195"/>
        <end position="205"/>
    </location>
</feature>
<accession>A0A851GD77</accession>
<dbReference type="SMART" id="SM00028">
    <property type="entry name" value="TPR"/>
    <property type="match status" value="1"/>
</dbReference>
<feature type="repeat" description="TPR" evidence="1">
    <location>
        <begin position="74"/>
        <end position="107"/>
    </location>
</feature>
<feature type="region of interest" description="Disordered" evidence="2">
    <location>
        <begin position="146"/>
        <end position="167"/>
    </location>
</feature>
<keyword evidence="1" id="KW-0802">TPR repeat</keyword>
<evidence type="ECO:0000256" key="1">
    <source>
        <dbReference type="PROSITE-ProRule" id="PRU00339"/>
    </source>
</evidence>
<comment type="caution">
    <text evidence="3">The sequence shown here is derived from an EMBL/GenBank/DDBJ whole genome shotgun (WGS) entry which is preliminary data.</text>
</comment>
<dbReference type="InterPro" id="IPR011990">
    <property type="entry name" value="TPR-like_helical_dom_sf"/>
</dbReference>
<dbReference type="EMBL" id="JACBAZ010000002">
    <property type="protein sequence ID" value="NWK55129.1"/>
    <property type="molecule type" value="Genomic_DNA"/>
</dbReference>
<dbReference type="SUPFAM" id="SSF48452">
    <property type="entry name" value="TPR-like"/>
    <property type="match status" value="1"/>
</dbReference>
<dbReference type="PROSITE" id="PS50005">
    <property type="entry name" value="TPR"/>
    <property type="match status" value="1"/>
</dbReference>
<proteinExistence type="predicted"/>
<protein>
    <submittedName>
        <fullName evidence="3">Tetratricopeptide repeat protein</fullName>
    </submittedName>
</protein>
<reference evidence="3 4" key="1">
    <citation type="submission" date="2020-07" db="EMBL/GenBank/DDBJ databases">
        <title>Roseicoccus Jingziensis gen. nov., sp. nov., isolated from coastal seawater.</title>
        <authorList>
            <person name="Feng X."/>
        </authorList>
    </citation>
    <scope>NUCLEOTIDE SEQUENCE [LARGE SCALE GENOMIC DNA]</scope>
    <source>
        <strain evidence="3 4">N1E253</strain>
    </source>
</reference>
<evidence type="ECO:0000256" key="2">
    <source>
        <dbReference type="SAM" id="MobiDB-lite"/>
    </source>
</evidence>
<dbReference type="Gene3D" id="1.25.40.10">
    <property type="entry name" value="Tetratricopeptide repeat domain"/>
    <property type="match status" value="1"/>
</dbReference>
<evidence type="ECO:0000313" key="4">
    <source>
        <dbReference type="Proteomes" id="UP000557872"/>
    </source>
</evidence>
<organism evidence="3 4">
    <name type="scientific">Oceaniferula marina</name>
    <dbReference type="NCBI Taxonomy" id="2748318"/>
    <lineage>
        <taxon>Bacteria</taxon>
        <taxon>Pseudomonadati</taxon>
        <taxon>Verrucomicrobiota</taxon>
        <taxon>Verrucomicrobiia</taxon>
        <taxon>Verrucomicrobiales</taxon>
        <taxon>Verrucomicrobiaceae</taxon>
        <taxon>Oceaniferula</taxon>
    </lineage>
</organism>
<dbReference type="Proteomes" id="UP000557872">
    <property type="component" value="Unassembled WGS sequence"/>
</dbReference>
<gene>
    <name evidence="3" type="ORF">HW115_05875</name>
</gene>
<dbReference type="InterPro" id="IPR019734">
    <property type="entry name" value="TPR_rpt"/>
</dbReference>
<sequence>MLLLVSILIAWQKADRSFAGLWQTPDQQAQKLMEQKRYLDAAEIFTDPMRRGEALFKAGEFKQALAVYNTQVSNEAIYNRGNCQMMLGKYDAAIELYTRTLEQRPDWEAAQTNRKIAIARKAALAPPENPSEGTGGKLGADEIVFDDRAKNANNTETGEGGESMNDEEMRALWLRKVQTKPSDFLRAKFSYQAQRDQELRGEAKP</sequence>
<name>A0A851GD77_9BACT</name>